<evidence type="ECO:0000256" key="3">
    <source>
        <dbReference type="ARBA" id="ARBA00022723"/>
    </source>
</evidence>
<reference evidence="7" key="1">
    <citation type="submission" date="2018-06" db="EMBL/GenBank/DDBJ databases">
        <authorList>
            <person name="Zhirakovskaya E."/>
        </authorList>
    </citation>
    <scope>NUCLEOTIDE SEQUENCE</scope>
</reference>
<protein>
    <submittedName>
        <fullName evidence="7">Exodeoxyribonuclease III</fullName>
        <ecNumber evidence="7">3.1.11.2</ecNumber>
    </submittedName>
</protein>
<dbReference type="GO" id="GO:0003677">
    <property type="term" value="F:DNA binding"/>
    <property type="evidence" value="ECO:0007669"/>
    <property type="project" value="InterPro"/>
</dbReference>
<dbReference type="InterPro" id="IPR036691">
    <property type="entry name" value="Endo/exonu/phosph_ase_sf"/>
</dbReference>
<dbReference type="GO" id="GO:0008081">
    <property type="term" value="F:phosphoric diester hydrolase activity"/>
    <property type="evidence" value="ECO:0007669"/>
    <property type="project" value="TreeGrafter"/>
</dbReference>
<dbReference type="NCBIfam" id="TIGR00633">
    <property type="entry name" value="xth"/>
    <property type="match status" value="1"/>
</dbReference>
<feature type="domain" description="Endonuclease/exonuclease/phosphatase" evidence="6">
    <location>
        <begin position="28"/>
        <end position="270"/>
    </location>
</feature>
<dbReference type="GO" id="GO:0046872">
    <property type="term" value="F:metal ion binding"/>
    <property type="evidence" value="ECO:0007669"/>
    <property type="project" value="UniProtKB-KW"/>
</dbReference>
<dbReference type="SUPFAM" id="SSF56219">
    <property type="entry name" value="DNase I-like"/>
    <property type="match status" value="1"/>
</dbReference>
<dbReference type="CDD" id="cd10281">
    <property type="entry name" value="Nape_like_AP-endo"/>
    <property type="match status" value="1"/>
</dbReference>
<name>A0A3B0VUH5_9ZZZZ</name>
<accession>A0A3B0VUH5</accession>
<dbReference type="PANTHER" id="PTHR22748:SF6">
    <property type="entry name" value="DNA-(APURINIC OR APYRIMIDINIC SITE) ENDONUCLEASE"/>
    <property type="match status" value="1"/>
</dbReference>
<dbReference type="GO" id="GO:0008311">
    <property type="term" value="F:double-stranded DNA 3'-5' DNA exonuclease activity"/>
    <property type="evidence" value="ECO:0007669"/>
    <property type="project" value="UniProtKB-EC"/>
</dbReference>
<dbReference type="NCBIfam" id="TIGR00195">
    <property type="entry name" value="exoDNase_III"/>
    <property type="match status" value="1"/>
</dbReference>
<dbReference type="EMBL" id="UOFA01000062">
    <property type="protein sequence ID" value="VAW44030.1"/>
    <property type="molecule type" value="Genomic_DNA"/>
</dbReference>
<sequence length="279" mass="32553">MRELSVFFKYSGGIICSLFTTHRTMKIITLNANGIRASQRKGMFEWFKKQDADVLCIQETKAQLDQLDPSLFIPQGYHFYQADAVKKGYSGVSIYSKNQPEAVKYGIGWDLFDNEGRWLQVDLGHLIVVSLYLPSGSAKEERQDFKYMCMERLEAVLQELKNTGKPFVVCGDWNIAHKKIDIKNWRGNQKNSGFLPEEREWMTKLFDEYGLIDAFREVEPREEQFSWWSNRGQAWANNTGWRLDYHITSPCLKDNVKTASIYKEERFSDHAPVIIEYDL</sequence>
<dbReference type="AlphaFoldDB" id="A0A3B0VUH5"/>
<dbReference type="InterPro" id="IPR020847">
    <property type="entry name" value="AP_endonuclease_F1_BS"/>
</dbReference>
<dbReference type="InterPro" id="IPR004808">
    <property type="entry name" value="AP_endonuc_1"/>
</dbReference>
<dbReference type="PANTHER" id="PTHR22748">
    <property type="entry name" value="AP ENDONUCLEASE"/>
    <property type="match status" value="1"/>
</dbReference>
<dbReference type="EC" id="3.1.11.2" evidence="7"/>
<evidence type="ECO:0000256" key="2">
    <source>
        <dbReference type="ARBA" id="ARBA00007092"/>
    </source>
</evidence>
<keyword evidence="5" id="KW-0460">Magnesium</keyword>
<evidence type="ECO:0000256" key="4">
    <source>
        <dbReference type="ARBA" id="ARBA00022801"/>
    </source>
</evidence>
<organism evidence="7">
    <name type="scientific">hydrothermal vent metagenome</name>
    <dbReference type="NCBI Taxonomy" id="652676"/>
    <lineage>
        <taxon>unclassified sequences</taxon>
        <taxon>metagenomes</taxon>
        <taxon>ecological metagenomes</taxon>
    </lineage>
</organism>
<dbReference type="Pfam" id="PF03372">
    <property type="entry name" value="Exo_endo_phos"/>
    <property type="match status" value="1"/>
</dbReference>
<proteinExistence type="inferred from homology"/>
<keyword evidence="4 7" id="KW-0378">Hydrolase</keyword>
<dbReference type="GO" id="GO:0003906">
    <property type="term" value="F:DNA-(apurinic or apyrimidinic site) endonuclease activity"/>
    <property type="evidence" value="ECO:0007669"/>
    <property type="project" value="TreeGrafter"/>
</dbReference>
<gene>
    <name evidence="7" type="ORF">MNBD_GAMMA02-506</name>
</gene>
<comment type="similarity">
    <text evidence="2">Belongs to the DNA repair enzymes AP/ExoA family.</text>
</comment>
<dbReference type="PROSITE" id="PS00726">
    <property type="entry name" value="AP_NUCLEASE_F1_1"/>
    <property type="match status" value="1"/>
</dbReference>
<keyword evidence="3" id="KW-0479">Metal-binding</keyword>
<evidence type="ECO:0000259" key="6">
    <source>
        <dbReference type="Pfam" id="PF03372"/>
    </source>
</evidence>
<dbReference type="FunFam" id="3.60.10.10:FF:000026">
    <property type="entry name" value="Exodeoxyribonuclease III"/>
    <property type="match status" value="1"/>
</dbReference>
<evidence type="ECO:0000256" key="1">
    <source>
        <dbReference type="ARBA" id="ARBA00001946"/>
    </source>
</evidence>
<dbReference type="InterPro" id="IPR005135">
    <property type="entry name" value="Endo/exonuclease/phosphatase"/>
</dbReference>
<dbReference type="Gene3D" id="3.60.10.10">
    <property type="entry name" value="Endonuclease/exonuclease/phosphatase"/>
    <property type="match status" value="1"/>
</dbReference>
<evidence type="ECO:0000256" key="5">
    <source>
        <dbReference type="ARBA" id="ARBA00022842"/>
    </source>
</evidence>
<dbReference type="GO" id="GO:0006284">
    <property type="term" value="P:base-excision repair"/>
    <property type="evidence" value="ECO:0007669"/>
    <property type="project" value="TreeGrafter"/>
</dbReference>
<evidence type="ECO:0000313" key="7">
    <source>
        <dbReference type="EMBL" id="VAW44030.1"/>
    </source>
</evidence>
<comment type="cofactor">
    <cofactor evidence="1">
        <name>Mg(2+)</name>
        <dbReference type="ChEBI" id="CHEBI:18420"/>
    </cofactor>
</comment>
<dbReference type="PROSITE" id="PS51435">
    <property type="entry name" value="AP_NUCLEASE_F1_4"/>
    <property type="match status" value="1"/>
</dbReference>